<dbReference type="Proteomes" id="UP000614410">
    <property type="component" value="Unassembled WGS sequence"/>
</dbReference>
<keyword evidence="3" id="KW-0663">Pyridoxal phosphate</keyword>
<dbReference type="Gene3D" id="3.90.1150.10">
    <property type="entry name" value="Aspartate Aminotransferase, domain 1"/>
    <property type="match status" value="1"/>
</dbReference>
<dbReference type="Pfam" id="PF01212">
    <property type="entry name" value="Beta_elim_lyase"/>
    <property type="match status" value="1"/>
</dbReference>
<accession>A0A934KGB6</accession>
<gene>
    <name evidence="6" type="ORF">JF887_01930</name>
</gene>
<evidence type="ECO:0000259" key="5">
    <source>
        <dbReference type="Pfam" id="PF01212"/>
    </source>
</evidence>
<comment type="caution">
    <text evidence="6">The sequence shown here is derived from an EMBL/GenBank/DDBJ whole genome shotgun (WGS) entry which is preliminary data.</text>
</comment>
<comment type="similarity">
    <text evidence="2">Belongs to the threonine aldolase family.</text>
</comment>
<dbReference type="PANTHER" id="PTHR48097">
    <property type="entry name" value="L-THREONINE ALDOLASE-RELATED"/>
    <property type="match status" value="1"/>
</dbReference>
<feature type="domain" description="Aromatic amino acid beta-eliminating lyase/threonine aldolase" evidence="5">
    <location>
        <begin position="48"/>
        <end position="315"/>
    </location>
</feature>
<dbReference type="EMBL" id="JAEKNN010000008">
    <property type="protein sequence ID" value="MBJ7608176.1"/>
    <property type="molecule type" value="Genomic_DNA"/>
</dbReference>
<evidence type="ECO:0000313" key="6">
    <source>
        <dbReference type="EMBL" id="MBJ7608176.1"/>
    </source>
</evidence>
<dbReference type="SUPFAM" id="SSF53383">
    <property type="entry name" value="PLP-dependent transferases"/>
    <property type="match status" value="1"/>
</dbReference>
<feature type="region of interest" description="Disordered" evidence="4">
    <location>
        <begin position="1"/>
        <end position="23"/>
    </location>
</feature>
<evidence type="ECO:0000256" key="2">
    <source>
        <dbReference type="ARBA" id="ARBA00006966"/>
    </source>
</evidence>
<comment type="cofactor">
    <cofactor evidence="1">
        <name>pyridoxal 5'-phosphate</name>
        <dbReference type="ChEBI" id="CHEBI:597326"/>
    </cofactor>
</comment>
<reference evidence="6 7" key="1">
    <citation type="submission" date="2020-10" db="EMBL/GenBank/DDBJ databases">
        <title>Ca. Dormibacterota MAGs.</title>
        <authorList>
            <person name="Montgomery K."/>
        </authorList>
    </citation>
    <scope>NUCLEOTIDE SEQUENCE [LARGE SCALE GENOMIC DNA]</scope>
    <source>
        <strain evidence="6">Mitchell_Peninsula_5</strain>
    </source>
</reference>
<dbReference type="PANTHER" id="PTHR48097:SF9">
    <property type="entry name" value="L-THREONINE ALDOLASE"/>
    <property type="match status" value="1"/>
</dbReference>
<dbReference type="AlphaFoldDB" id="A0A934KGB6"/>
<evidence type="ECO:0000256" key="1">
    <source>
        <dbReference type="ARBA" id="ARBA00001933"/>
    </source>
</evidence>
<feature type="compositionally biased region" description="Basic residues" evidence="4">
    <location>
        <begin position="1"/>
        <end position="11"/>
    </location>
</feature>
<dbReference type="InterPro" id="IPR015422">
    <property type="entry name" value="PyrdxlP-dep_Trfase_small"/>
</dbReference>
<name>A0A934KGB6_9BACT</name>
<dbReference type="Gene3D" id="3.40.640.10">
    <property type="entry name" value="Type I PLP-dependent aspartate aminotransferase-like (Major domain)"/>
    <property type="match status" value="1"/>
</dbReference>
<sequence length="399" mass="43333">MARARTTRHRAAPPQAAPPAAGDTELETLARSCTRFLNGHGPRGAEALLATIPVDTEVDRYGAGGVVAELEAEVASLLGKQAALFVPTGTMAQQATLRVHADRRTSRSIAFHPSCHMETHEERGYQRLHGLFGVPVGPAHQPLSSASLDEVHEPIAALLLELPQRELGGTLPSWDELQDQVSWARGRGAAVHMDGARLWDAAPFYAASNGKSLADIAALFDTVYVSMYKGLGGIAGCCVAGDADVIEELSVWRTRHGGRIFMLWPYAASALTVLRSRLPLMPKYYEHAVAIADAVRDLAGVEVIPDPPQSSMMHLQLTVGVDEMRARMIDLATTEKTFTFSRPFRSEGPALQRFELQVGDATLQLSPGEVRGLFERLIGAPAKNGSGRRQRRPDVRRDR</sequence>
<dbReference type="InterPro" id="IPR001597">
    <property type="entry name" value="ArAA_b-elim_lyase/Thr_aldolase"/>
</dbReference>
<evidence type="ECO:0000256" key="4">
    <source>
        <dbReference type="SAM" id="MobiDB-lite"/>
    </source>
</evidence>
<dbReference type="GO" id="GO:0006545">
    <property type="term" value="P:glycine biosynthetic process"/>
    <property type="evidence" value="ECO:0007669"/>
    <property type="project" value="TreeGrafter"/>
</dbReference>
<proteinExistence type="inferred from homology"/>
<dbReference type="InterPro" id="IPR015421">
    <property type="entry name" value="PyrdxlP-dep_Trfase_major"/>
</dbReference>
<dbReference type="InterPro" id="IPR015424">
    <property type="entry name" value="PyrdxlP-dep_Trfase"/>
</dbReference>
<feature type="compositionally biased region" description="Low complexity" evidence="4">
    <location>
        <begin position="12"/>
        <end position="21"/>
    </location>
</feature>
<evidence type="ECO:0000256" key="3">
    <source>
        <dbReference type="ARBA" id="ARBA00022898"/>
    </source>
</evidence>
<evidence type="ECO:0000313" key="7">
    <source>
        <dbReference type="Proteomes" id="UP000614410"/>
    </source>
</evidence>
<dbReference type="GO" id="GO:0006567">
    <property type="term" value="P:L-threonine catabolic process"/>
    <property type="evidence" value="ECO:0007669"/>
    <property type="project" value="TreeGrafter"/>
</dbReference>
<dbReference type="GO" id="GO:0005829">
    <property type="term" value="C:cytosol"/>
    <property type="evidence" value="ECO:0007669"/>
    <property type="project" value="TreeGrafter"/>
</dbReference>
<protein>
    <submittedName>
        <fullName evidence="6">Threonine aldolase</fullName>
    </submittedName>
</protein>
<organism evidence="6 7">
    <name type="scientific">Candidatus Amunia macphersoniae</name>
    <dbReference type="NCBI Taxonomy" id="3127014"/>
    <lineage>
        <taxon>Bacteria</taxon>
        <taxon>Bacillati</taxon>
        <taxon>Candidatus Dormiibacterota</taxon>
        <taxon>Candidatus Dormibacteria</taxon>
        <taxon>Candidatus Aeolococcales</taxon>
        <taxon>Candidatus Aeolococcaceae</taxon>
        <taxon>Candidatus Amunia</taxon>
    </lineage>
</organism>
<dbReference type="GO" id="GO:0008732">
    <property type="term" value="F:L-allo-threonine aldolase activity"/>
    <property type="evidence" value="ECO:0007669"/>
    <property type="project" value="TreeGrafter"/>
</dbReference>